<gene>
    <name evidence="13" type="ORF">AF333_15125</name>
    <name evidence="14" type="ORF">SAMN04487909_11951</name>
</gene>
<dbReference type="RefSeq" id="WP_043066581.1">
    <property type="nucleotide sequence ID" value="NZ_BJOA01000112.1"/>
</dbReference>
<evidence type="ECO:0000256" key="12">
    <source>
        <dbReference type="ARBA" id="ARBA00078992"/>
    </source>
</evidence>
<dbReference type="GO" id="GO:1990133">
    <property type="term" value="C:molybdopterin adenylyltransferase complex"/>
    <property type="evidence" value="ECO:0007669"/>
    <property type="project" value="TreeGrafter"/>
</dbReference>
<proteinExistence type="inferred from homology"/>
<keyword evidence="2" id="KW-0547">Nucleotide-binding</keyword>
<organism evidence="13 15">
    <name type="scientific">Aneurinibacillus migulanus</name>
    <name type="common">Bacillus migulanus</name>
    <dbReference type="NCBI Taxonomy" id="47500"/>
    <lineage>
        <taxon>Bacteria</taxon>
        <taxon>Bacillati</taxon>
        <taxon>Bacillota</taxon>
        <taxon>Bacilli</taxon>
        <taxon>Bacillales</taxon>
        <taxon>Paenibacillaceae</taxon>
        <taxon>Aneurinibacillus group</taxon>
        <taxon>Aneurinibacillus</taxon>
    </lineage>
</organism>
<dbReference type="FunFam" id="3.10.20.30:FF:000010">
    <property type="entry name" value="Molybdopterin synthase sulfur carrier subunit"/>
    <property type="match status" value="1"/>
</dbReference>
<dbReference type="Proteomes" id="UP000037269">
    <property type="component" value="Unassembled WGS sequence"/>
</dbReference>
<evidence type="ECO:0000256" key="9">
    <source>
        <dbReference type="ARBA" id="ARBA00076711"/>
    </source>
</evidence>
<name>A0A0D1Y6F6_ANEMI</name>
<dbReference type="InterPro" id="IPR044672">
    <property type="entry name" value="MOCS2A"/>
</dbReference>
<reference evidence="13 15" key="1">
    <citation type="submission" date="2015-07" db="EMBL/GenBank/DDBJ databases">
        <title>Fjat-14205 dsm 2895.</title>
        <authorList>
            <person name="Liu B."/>
            <person name="Wang J."/>
            <person name="Zhu Y."/>
            <person name="Liu G."/>
            <person name="Chen Q."/>
            <person name="Chen Z."/>
            <person name="Lan J."/>
            <person name="Che J."/>
            <person name="Ge C."/>
            <person name="Shi H."/>
            <person name="Pan Z."/>
            <person name="Liu X."/>
        </authorList>
    </citation>
    <scope>NUCLEOTIDE SEQUENCE [LARGE SCALE GENOMIC DNA]</scope>
    <source>
        <strain evidence="13 15">DSM 2895</strain>
    </source>
</reference>
<evidence type="ECO:0000256" key="3">
    <source>
        <dbReference type="ARBA" id="ARBA00023150"/>
    </source>
</evidence>
<dbReference type="PATRIC" id="fig|47500.12.peg.3779"/>
<dbReference type="InterPro" id="IPR016155">
    <property type="entry name" value="Mopterin_synth/thiamin_S_b"/>
</dbReference>
<evidence type="ECO:0000313" key="16">
    <source>
        <dbReference type="Proteomes" id="UP000182836"/>
    </source>
</evidence>
<dbReference type="GO" id="GO:0000166">
    <property type="term" value="F:nucleotide binding"/>
    <property type="evidence" value="ECO:0007669"/>
    <property type="project" value="UniProtKB-KW"/>
</dbReference>
<evidence type="ECO:0000256" key="8">
    <source>
        <dbReference type="ARBA" id="ARBA00075076"/>
    </source>
</evidence>
<comment type="pathway">
    <text evidence="1">Cofactor biosynthesis; molybdopterin biosynthesis.</text>
</comment>
<evidence type="ECO:0000313" key="15">
    <source>
        <dbReference type="Proteomes" id="UP000037269"/>
    </source>
</evidence>
<dbReference type="EMBL" id="LGUG01000004">
    <property type="protein sequence ID" value="KON96604.1"/>
    <property type="molecule type" value="Genomic_DNA"/>
</dbReference>
<dbReference type="Pfam" id="PF02597">
    <property type="entry name" value="ThiS"/>
    <property type="match status" value="1"/>
</dbReference>
<evidence type="ECO:0000256" key="2">
    <source>
        <dbReference type="ARBA" id="ARBA00022741"/>
    </source>
</evidence>
<dbReference type="PANTHER" id="PTHR33359">
    <property type="entry name" value="MOLYBDOPTERIN SYNTHASE SULFUR CARRIER SUBUNIT"/>
    <property type="match status" value="1"/>
</dbReference>
<dbReference type="SUPFAM" id="SSF54285">
    <property type="entry name" value="MoaD/ThiS"/>
    <property type="match status" value="1"/>
</dbReference>
<dbReference type="AlphaFoldDB" id="A0A0D1Y6F6"/>
<dbReference type="CDD" id="cd00754">
    <property type="entry name" value="Ubl_MoaD"/>
    <property type="match status" value="1"/>
</dbReference>
<accession>A0A0D1Y6F6</accession>
<dbReference type="PANTHER" id="PTHR33359:SF1">
    <property type="entry name" value="MOLYBDOPTERIN SYNTHASE SULFUR CARRIER SUBUNIT"/>
    <property type="match status" value="1"/>
</dbReference>
<dbReference type="Gene3D" id="3.10.20.30">
    <property type="match status" value="1"/>
</dbReference>
<reference evidence="14 16" key="2">
    <citation type="submission" date="2016-10" db="EMBL/GenBank/DDBJ databases">
        <authorList>
            <person name="de Groot N.N."/>
        </authorList>
    </citation>
    <scope>NUCLEOTIDE SEQUENCE [LARGE SCALE GENOMIC DNA]</scope>
    <source>
        <strain evidence="14 16">DSM 2895</strain>
    </source>
</reference>
<evidence type="ECO:0000256" key="11">
    <source>
        <dbReference type="ARBA" id="ARBA00078020"/>
    </source>
</evidence>
<dbReference type="InterPro" id="IPR003749">
    <property type="entry name" value="ThiS/MoaD-like"/>
</dbReference>
<comment type="similarity">
    <text evidence="4">Belongs to the MoaD family.</text>
</comment>
<sequence length="80" mass="8780">MIMIKLFAAMAEEAGEETIELPWMEGMSTADVKKWLGERYPMLAPHIPAAMVAVNQEFANVEETLRDGDEVAFLPPVSGG</sequence>
<evidence type="ECO:0000256" key="1">
    <source>
        <dbReference type="ARBA" id="ARBA00005046"/>
    </source>
</evidence>
<evidence type="ECO:0000256" key="4">
    <source>
        <dbReference type="ARBA" id="ARBA00024200"/>
    </source>
</evidence>
<dbReference type="STRING" id="47500.AF333_15125"/>
<dbReference type="GO" id="GO:0006777">
    <property type="term" value="P:Mo-molybdopterin cofactor biosynthetic process"/>
    <property type="evidence" value="ECO:0007669"/>
    <property type="project" value="UniProtKB-KW"/>
</dbReference>
<comment type="subunit">
    <text evidence="7">Heterotetramer of 2 MoaD subunits and 2 MoaE subunits. Forms a stable heterotetrameric complex of 2 MoaD and 2 MoeB during adenylation of MoaD by MoeB. During catalysis MoaD shuttles between the two heterotetrameric complexes.</text>
</comment>
<evidence type="ECO:0000313" key="13">
    <source>
        <dbReference type="EMBL" id="KON96604.1"/>
    </source>
</evidence>
<evidence type="ECO:0000256" key="10">
    <source>
        <dbReference type="ARBA" id="ARBA00077809"/>
    </source>
</evidence>
<keyword evidence="3" id="KW-0501">Molybdenum cofactor biosynthesis</keyword>
<evidence type="ECO:0000313" key="14">
    <source>
        <dbReference type="EMBL" id="SDJ50368.1"/>
    </source>
</evidence>
<evidence type="ECO:0000256" key="5">
    <source>
        <dbReference type="ARBA" id="ARBA00024247"/>
    </source>
</evidence>
<dbReference type="EMBL" id="FNED01000019">
    <property type="protein sequence ID" value="SDJ50368.1"/>
    <property type="molecule type" value="Genomic_DNA"/>
</dbReference>
<dbReference type="GeneID" id="42306510"/>
<dbReference type="InterPro" id="IPR012675">
    <property type="entry name" value="Beta-grasp_dom_sf"/>
</dbReference>
<evidence type="ECO:0000256" key="7">
    <source>
        <dbReference type="ARBA" id="ARBA00063099"/>
    </source>
</evidence>
<comment type="function">
    <text evidence="6">Involved in sulfur transfer in the conversion of molybdopterin precursor Z to molybdopterin.</text>
</comment>
<dbReference type="OrthoDB" id="9801945at2"/>
<keyword evidence="15" id="KW-1185">Reference proteome</keyword>
<protein>
    <recommendedName>
        <fullName evidence="5">Molybdopterin synthase sulfur carrier subunit</fullName>
    </recommendedName>
    <alternativeName>
        <fullName evidence="11">MPT synthase subunit 1</fullName>
    </alternativeName>
    <alternativeName>
        <fullName evidence="8">Molybdenum cofactor biosynthesis protein D</fullName>
    </alternativeName>
    <alternativeName>
        <fullName evidence="10">Molybdopterin-converting factor small subunit</fullName>
    </alternativeName>
    <alternativeName>
        <fullName evidence="9">Molybdopterin-converting factor subunit 1</fullName>
    </alternativeName>
    <alternativeName>
        <fullName evidence="12">Sulfur carrier protein MoaD</fullName>
    </alternativeName>
</protein>
<evidence type="ECO:0000256" key="6">
    <source>
        <dbReference type="ARBA" id="ARBA00054425"/>
    </source>
</evidence>
<dbReference type="NCBIfam" id="TIGR01682">
    <property type="entry name" value="moaD"/>
    <property type="match status" value="1"/>
</dbReference>
<dbReference type="UniPathway" id="UPA00344"/>
<dbReference type="Proteomes" id="UP000182836">
    <property type="component" value="Unassembled WGS sequence"/>
</dbReference>